<reference evidence="2" key="1">
    <citation type="journal article" date="2013" name="Nature">
        <title>Pan genome of the phytoplankton Emiliania underpins its global distribution.</title>
        <authorList>
            <person name="Read B.A."/>
            <person name="Kegel J."/>
            <person name="Klute M.J."/>
            <person name="Kuo A."/>
            <person name="Lefebvre S.C."/>
            <person name="Maumus F."/>
            <person name="Mayer C."/>
            <person name="Miller J."/>
            <person name="Monier A."/>
            <person name="Salamov A."/>
            <person name="Young J."/>
            <person name="Aguilar M."/>
            <person name="Claverie J.M."/>
            <person name="Frickenhaus S."/>
            <person name="Gonzalez K."/>
            <person name="Herman E.K."/>
            <person name="Lin Y.C."/>
            <person name="Napier J."/>
            <person name="Ogata H."/>
            <person name="Sarno A.F."/>
            <person name="Shmutz J."/>
            <person name="Schroeder D."/>
            <person name="de Vargas C."/>
            <person name="Verret F."/>
            <person name="von Dassow P."/>
            <person name="Valentin K."/>
            <person name="Van de Peer Y."/>
            <person name="Wheeler G."/>
            <person name="Dacks J.B."/>
            <person name="Delwiche C.F."/>
            <person name="Dyhrman S.T."/>
            <person name="Glockner G."/>
            <person name="John U."/>
            <person name="Richards T."/>
            <person name="Worden A.Z."/>
            <person name="Zhang X."/>
            <person name="Grigoriev I.V."/>
            <person name="Allen A.E."/>
            <person name="Bidle K."/>
            <person name="Borodovsky M."/>
            <person name="Bowler C."/>
            <person name="Brownlee C."/>
            <person name="Cock J.M."/>
            <person name="Elias M."/>
            <person name="Gladyshev V.N."/>
            <person name="Groth M."/>
            <person name="Guda C."/>
            <person name="Hadaegh A."/>
            <person name="Iglesias-Rodriguez M.D."/>
            <person name="Jenkins J."/>
            <person name="Jones B.M."/>
            <person name="Lawson T."/>
            <person name="Leese F."/>
            <person name="Lindquist E."/>
            <person name="Lobanov A."/>
            <person name="Lomsadze A."/>
            <person name="Malik S.B."/>
            <person name="Marsh M.E."/>
            <person name="Mackinder L."/>
            <person name="Mock T."/>
            <person name="Mueller-Roeber B."/>
            <person name="Pagarete A."/>
            <person name="Parker M."/>
            <person name="Probert I."/>
            <person name="Quesneville H."/>
            <person name="Raines C."/>
            <person name="Rensing S.A."/>
            <person name="Riano-Pachon D.M."/>
            <person name="Richier S."/>
            <person name="Rokitta S."/>
            <person name="Shiraiwa Y."/>
            <person name="Soanes D.M."/>
            <person name="van der Giezen M."/>
            <person name="Wahlund T.M."/>
            <person name="Williams B."/>
            <person name="Wilson W."/>
            <person name="Wolfe G."/>
            <person name="Wurch L.L."/>
        </authorList>
    </citation>
    <scope>NUCLEOTIDE SEQUENCE</scope>
</reference>
<dbReference type="HOGENOM" id="CLU_1859043_0_0_1"/>
<evidence type="ECO:0000313" key="2">
    <source>
        <dbReference type="Proteomes" id="UP000013827"/>
    </source>
</evidence>
<evidence type="ECO:0000313" key="1">
    <source>
        <dbReference type="EnsemblProtists" id="EOD34780"/>
    </source>
</evidence>
<dbReference type="AlphaFoldDB" id="A0A0D3KG95"/>
<name>A0A0D3KG95_EMIH1</name>
<dbReference type="GeneID" id="17280051"/>
<dbReference type="GeneID" id="17274248"/>
<dbReference type="PaxDb" id="2903-EOD28700"/>
<sequence>MSLAACGYVSDGRSASSAANSAAPSNIARLNRPSAHEAGPSLGSNFFRGVAIPRDDPAAAHVGGSFAFALIYYTGCSCGGLFPDAVPTSCEYEPLKQQVRMLRFIKGLNASWGRIAPLSPITGPWAARNRDWTEDDWE</sequence>
<dbReference type="RefSeq" id="XP_005787209.1">
    <property type="nucleotide sequence ID" value="XM_005787152.1"/>
</dbReference>
<organism evidence="1 2">
    <name type="scientific">Emiliania huxleyi (strain CCMP1516)</name>
    <dbReference type="NCBI Taxonomy" id="280463"/>
    <lineage>
        <taxon>Eukaryota</taxon>
        <taxon>Haptista</taxon>
        <taxon>Haptophyta</taxon>
        <taxon>Prymnesiophyceae</taxon>
        <taxon>Isochrysidales</taxon>
        <taxon>Noelaerhabdaceae</taxon>
        <taxon>Emiliania</taxon>
    </lineage>
</organism>
<proteinExistence type="predicted"/>
<keyword evidence="2" id="KW-1185">Reference proteome</keyword>
<dbReference type="KEGG" id="ehx:EMIHUDRAFT_228327"/>
<protein>
    <submittedName>
        <fullName evidence="1">Uncharacterized protein</fullName>
    </submittedName>
</protein>
<dbReference type="RefSeq" id="XP_005781129.1">
    <property type="nucleotide sequence ID" value="XM_005781072.1"/>
</dbReference>
<reference evidence="1" key="2">
    <citation type="submission" date="2024-10" db="UniProtKB">
        <authorList>
            <consortium name="EnsemblProtists"/>
        </authorList>
    </citation>
    <scope>IDENTIFICATION</scope>
</reference>
<dbReference type="KEGG" id="ehx:EMIHUDRAFT_234664"/>
<dbReference type="EnsemblProtists" id="EOD28700">
    <property type="protein sequence ID" value="EOD28700"/>
    <property type="gene ID" value="EMIHUDRAFT_234664"/>
</dbReference>
<dbReference type="EnsemblProtists" id="EOD34780">
    <property type="protein sequence ID" value="EOD34780"/>
    <property type="gene ID" value="EMIHUDRAFT_228327"/>
</dbReference>
<dbReference type="Proteomes" id="UP000013827">
    <property type="component" value="Unassembled WGS sequence"/>
</dbReference>
<accession>A0A0D3KG95</accession>